<feature type="domain" description="Methyltransferase" evidence="1">
    <location>
        <begin position="1"/>
        <end position="184"/>
    </location>
</feature>
<dbReference type="InterPro" id="IPR025714">
    <property type="entry name" value="Methyltranfer_dom"/>
</dbReference>
<name>A0A8S3ZEV3_9EUPU</name>
<accession>A0A8S3ZEV3</accession>
<dbReference type="AlphaFoldDB" id="A0A8S3ZEV3"/>
<dbReference type="PANTHER" id="PTHR32026:SF10">
    <property type="entry name" value="METHYLTRANSFERASE-LIKE PROTEIN 24-RELATED"/>
    <property type="match status" value="1"/>
</dbReference>
<dbReference type="InterPro" id="IPR026913">
    <property type="entry name" value="METTL24"/>
</dbReference>
<organism evidence="2 3">
    <name type="scientific">Candidula unifasciata</name>
    <dbReference type="NCBI Taxonomy" id="100452"/>
    <lineage>
        <taxon>Eukaryota</taxon>
        <taxon>Metazoa</taxon>
        <taxon>Spiralia</taxon>
        <taxon>Lophotrochozoa</taxon>
        <taxon>Mollusca</taxon>
        <taxon>Gastropoda</taxon>
        <taxon>Heterobranchia</taxon>
        <taxon>Euthyneura</taxon>
        <taxon>Panpulmonata</taxon>
        <taxon>Eupulmonata</taxon>
        <taxon>Stylommatophora</taxon>
        <taxon>Helicina</taxon>
        <taxon>Helicoidea</taxon>
        <taxon>Geomitridae</taxon>
        <taxon>Candidula</taxon>
    </lineage>
</organism>
<proteinExistence type="predicted"/>
<evidence type="ECO:0000259" key="1">
    <source>
        <dbReference type="Pfam" id="PF13383"/>
    </source>
</evidence>
<evidence type="ECO:0000313" key="3">
    <source>
        <dbReference type="Proteomes" id="UP000678393"/>
    </source>
</evidence>
<reference evidence="2" key="1">
    <citation type="submission" date="2021-04" db="EMBL/GenBank/DDBJ databases">
        <authorList>
            <consortium name="Molecular Ecology Group"/>
        </authorList>
    </citation>
    <scope>NUCLEOTIDE SEQUENCE</scope>
</reference>
<evidence type="ECO:0000313" key="2">
    <source>
        <dbReference type="EMBL" id="CAG5127799.1"/>
    </source>
</evidence>
<comment type="caution">
    <text evidence="2">The sequence shown here is derived from an EMBL/GenBank/DDBJ whole genome shotgun (WGS) entry which is preliminary data.</text>
</comment>
<dbReference type="Pfam" id="PF13383">
    <property type="entry name" value="Methyltransf_22"/>
    <property type="match status" value="1"/>
</dbReference>
<sequence length="186" mass="21264">MGNMGDGGWEICDDPDVRPRPPCIIYSFGISNDFSFDDDASRVYGCHVYSFDPSMTKFADKVERSKLVHFYKIGLSDKSTTASNQWKMKTLADIRTMLGHNNVTIDIIKMDIESSEWSSLPEMIKSEYHVVDNSQGYLLPKLQTIQAVEQAGFQKYYVHKNPACARKVPGYPIARTSCYEVHYIRR</sequence>
<dbReference type="PANTHER" id="PTHR32026">
    <property type="entry name" value="METHYLTRANSFERASE-LIKE PROTEIN 24"/>
    <property type="match status" value="1"/>
</dbReference>
<dbReference type="EMBL" id="CAJHNH020002796">
    <property type="protein sequence ID" value="CAG5127799.1"/>
    <property type="molecule type" value="Genomic_DNA"/>
</dbReference>
<keyword evidence="3" id="KW-1185">Reference proteome</keyword>
<gene>
    <name evidence="2" type="ORF">CUNI_LOCUS13357</name>
</gene>
<dbReference type="OrthoDB" id="10006218at2759"/>
<protein>
    <recommendedName>
        <fullName evidence="1">Methyltransferase domain-containing protein</fullName>
    </recommendedName>
</protein>
<dbReference type="Proteomes" id="UP000678393">
    <property type="component" value="Unassembled WGS sequence"/>
</dbReference>